<dbReference type="Pfam" id="PF13185">
    <property type="entry name" value="GAF_2"/>
    <property type="match status" value="1"/>
</dbReference>
<dbReference type="Gene3D" id="3.30.565.10">
    <property type="entry name" value="Histidine kinase-like ATPase, C-terminal domain"/>
    <property type="match status" value="1"/>
</dbReference>
<dbReference type="InterPro" id="IPR050482">
    <property type="entry name" value="Sensor_HK_TwoCompSys"/>
</dbReference>
<dbReference type="GO" id="GO:0046983">
    <property type="term" value="F:protein dimerization activity"/>
    <property type="evidence" value="ECO:0007669"/>
    <property type="project" value="InterPro"/>
</dbReference>
<reference evidence="5 6" key="1">
    <citation type="submission" date="2020-07" db="EMBL/GenBank/DDBJ databases">
        <title>Sequencing the genomes of 1000 actinobacteria strains.</title>
        <authorList>
            <person name="Klenk H.-P."/>
        </authorList>
    </citation>
    <scope>NUCLEOTIDE SEQUENCE [LARGE SCALE GENOMIC DNA]</scope>
    <source>
        <strain evidence="5 6">DSM 15131</strain>
    </source>
</reference>
<organism evidence="5 6">
    <name type="scientific">Nocardioides aromaticivorans</name>
    <dbReference type="NCBI Taxonomy" id="200618"/>
    <lineage>
        <taxon>Bacteria</taxon>
        <taxon>Bacillati</taxon>
        <taxon>Actinomycetota</taxon>
        <taxon>Actinomycetes</taxon>
        <taxon>Propionibacteriales</taxon>
        <taxon>Nocardioidaceae</taxon>
        <taxon>Nocardioides</taxon>
    </lineage>
</organism>
<dbReference type="PANTHER" id="PTHR24421">
    <property type="entry name" value="NITRATE/NITRITE SENSOR PROTEIN NARX-RELATED"/>
    <property type="match status" value="1"/>
</dbReference>
<dbReference type="GO" id="GO:0000155">
    <property type="term" value="F:phosphorelay sensor kinase activity"/>
    <property type="evidence" value="ECO:0007669"/>
    <property type="project" value="InterPro"/>
</dbReference>
<evidence type="ECO:0000313" key="5">
    <source>
        <dbReference type="EMBL" id="NYI43022.1"/>
    </source>
</evidence>
<feature type="domain" description="GAF" evidence="4">
    <location>
        <begin position="54"/>
        <end position="203"/>
    </location>
</feature>
<proteinExistence type="predicted"/>
<protein>
    <submittedName>
        <fullName evidence="5">Signal transduction histidine kinase</fullName>
    </submittedName>
</protein>
<dbReference type="SUPFAM" id="SSF55781">
    <property type="entry name" value="GAF domain-like"/>
    <property type="match status" value="1"/>
</dbReference>
<evidence type="ECO:0000313" key="6">
    <source>
        <dbReference type="Proteomes" id="UP000562045"/>
    </source>
</evidence>
<dbReference type="Gene3D" id="3.30.450.40">
    <property type="match status" value="2"/>
</dbReference>
<accession>A0A7Z0CLM0</accession>
<dbReference type="InterPro" id="IPR036890">
    <property type="entry name" value="HATPase_C_sf"/>
</dbReference>
<dbReference type="GO" id="GO:0016020">
    <property type="term" value="C:membrane"/>
    <property type="evidence" value="ECO:0007669"/>
    <property type="project" value="InterPro"/>
</dbReference>
<gene>
    <name evidence="5" type="ORF">BJ993_000102</name>
</gene>
<name>A0A7Z0CLM0_9ACTN</name>
<dbReference type="Proteomes" id="UP000562045">
    <property type="component" value="Unassembled WGS sequence"/>
</dbReference>
<dbReference type="InterPro" id="IPR011712">
    <property type="entry name" value="Sig_transdc_His_kin_sub3_dim/P"/>
</dbReference>
<dbReference type="SMART" id="SM00065">
    <property type="entry name" value="GAF"/>
    <property type="match status" value="1"/>
</dbReference>
<dbReference type="SUPFAM" id="SSF55874">
    <property type="entry name" value="ATPase domain of HSP90 chaperone/DNA topoisomerase II/histidine kinase"/>
    <property type="match status" value="1"/>
</dbReference>
<dbReference type="Pfam" id="PF02518">
    <property type="entry name" value="HATPase_c"/>
    <property type="match status" value="1"/>
</dbReference>
<evidence type="ECO:0000256" key="3">
    <source>
        <dbReference type="ARBA" id="ARBA00023012"/>
    </source>
</evidence>
<dbReference type="CDD" id="cd16917">
    <property type="entry name" value="HATPase_UhpB-NarQ-NarX-like"/>
    <property type="match status" value="1"/>
</dbReference>
<comment type="caution">
    <text evidence="5">The sequence shown here is derived from an EMBL/GenBank/DDBJ whole genome shotgun (WGS) entry which is preliminary data.</text>
</comment>
<keyword evidence="3" id="KW-0902">Two-component regulatory system</keyword>
<dbReference type="InterPro" id="IPR029016">
    <property type="entry name" value="GAF-like_dom_sf"/>
</dbReference>
<evidence type="ECO:0000256" key="1">
    <source>
        <dbReference type="ARBA" id="ARBA00022679"/>
    </source>
</evidence>
<dbReference type="InterPro" id="IPR003018">
    <property type="entry name" value="GAF"/>
</dbReference>
<keyword evidence="2 5" id="KW-0418">Kinase</keyword>
<dbReference type="InterPro" id="IPR003594">
    <property type="entry name" value="HATPase_dom"/>
</dbReference>
<dbReference type="AlphaFoldDB" id="A0A7Z0CLM0"/>
<evidence type="ECO:0000259" key="4">
    <source>
        <dbReference type="SMART" id="SM00065"/>
    </source>
</evidence>
<dbReference type="PANTHER" id="PTHR24421:SF56">
    <property type="entry name" value="OXYGEN SENSOR HISTIDINE KINASE RESPONSE REGULATOR DOST"/>
    <property type="match status" value="1"/>
</dbReference>
<evidence type="ECO:0000256" key="2">
    <source>
        <dbReference type="ARBA" id="ARBA00022777"/>
    </source>
</evidence>
<sequence length="527" mass="56287">MESTDDGRSGGSLDDVEFEDLVRAVLDRMHGALDQQARLQLLLDAVVTISADLSLDGVLSRIVAIASRLVDAQYAALGVLSAGRQRRLRTFVHHGVSDDLAAEIGDLPTGHGLLGLIIDRPEPLRLHDIAEHPASYGFPANHPPMSSFLGVPVRIRDRVFGNLYLTEKAGGGDFTAEDEEVVVALAAAAGVAIENARLYEEAARREAWARATAGIAAELADPGTQADACAAVARRAREVAEADAAWVTLGEPGEETTLGYDGVRLAEDQRGPVLEVAFAPAAGASGTLSLAWTRDREDVFHTLDTQLVAAYAEQAALALQLAEAREDQRRLEVFEDRDRIGRDLHDLVIQRLFAVGLGLQGTTRMVDKPEVAARLEQAVDDLDATIKDIRRAIFGLSSLETAGDVQAEVTRLVERAAATLKFRPSLRFDGPVRTLVSAELAPDLLAVLAEGLSNASRHAEASAVEVVLEAGERIVLTVRDDGRGMDGSVAESGLANIRTRAEKRGGRLVVESAPGKGTSLVWDVPRG</sequence>
<dbReference type="Gene3D" id="1.20.5.1930">
    <property type="match status" value="1"/>
</dbReference>
<dbReference type="EMBL" id="JACBZM010000001">
    <property type="protein sequence ID" value="NYI43022.1"/>
    <property type="molecule type" value="Genomic_DNA"/>
</dbReference>
<dbReference type="RefSeq" id="WP_179647347.1">
    <property type="nucleotide sequence ID" value="NZ_JACBZM010000001.1"/>
</dbReference>
<dbReference type="Pfam" id="PF07730">
    <property type="entry name" value="HisKA_3"/>
    <property type="match status" value="1"/>
</dbReference>
<keyword evidence="1" id="KW-0808">Transferase</keyword>